<evidence type="ECO:0000256" key="4">
    <source>
        <dbReference type="ARBA" id="ARBA00023004"/>
    </source>
</evidence>
<dbReference type="GO" id="GO:0005737">
    <property type="term" value="C:cytoplasm"/>
    <property type="evidence" value="ECO:0007669"/>
    <property type="project" value="UniProtKB-SubCell"/>
</dbReference>
<evidence type="ECO:0000256" key="3">
    <source>
        <dbReference type="ARBA" id="ARBA00022723"/>
    </source>
</evidence>
<dbReference type="Pfam" id="PF01814">
    <property type="entry name" value="Hemerythrin"/>
    <property type="match status" value="1"/>
</dbReference>
<proteinExistence type="predicted"/>
<keyword evidence="3" id="KW-0479">Metal-binding</keyword>
<dbReference type="NCBIfam" id="TIGR03652">
    <property type="entry name" value="FeS_repair_RIC"/>
    <property type="match status" value="1"/>
</dbReference>
<dbReference type="Pfam" id="PF04405">
    <property type="entry name" value="ScdA_N"/>
    <property type="match status" value="1"/>
</dbReference>
<keyword evidence="2" id="KW-0963">Cytoplasm</keyword>
<dbReference type="InterPro" id="IPR012312">
    <property type="entry name" value="Hemerythrin-like"/>
</dbReference>
<dbReference type="GO" id="GO:0046872">
    <property type="term" value="F:metal ion binding"/>
    <property type="evidence" value="ECO:0007669"/>
    <property type="project" value="UniProtKB-KW"/>
</dbReference>
<evidence type="ECO:0000313" key="6">
    <source>
        <dbReference type="EMBL" id="PNT94627.1"/>
    </source>
</evidence>
<evidence type="ECO:0000259" key="5">
    <source>
        <dbReference type="Pfam" id="PF01814"/>
    </source>
</evidence>
<dbReference type="EMBL" id="NIOJ01000098">
    <property type="protein sequence ID" value="PNT94627.1"/>
    <property type="molecule type" value="Genomic_DNA"/>
</dbReference>
<name>A0A2K2F766_9CLOT</name>
<reference evidence="6 7" key="1">
    <citation type="submission" date="2017-06" db="EMBL/GenBank/DDBJ databases">
        <title>Investigating the central metabolism of Clostridium thermosuccinogenes.</title>
        <authorList>
            <person name="Koendjbiharie J.G."/>
            <person name="van Kranenburg R."/>
        </authorList>
    </citation>
    <scope>NUCLEOTIDE SEQUENCE [LARGE SCALE GENOMIC DNA]</scope>
    <source>
        <strain evidence="6 7">DSM 5806</strain>
    </source>
</reference>
<evidence type="ECO:0000256" key="1">
    <source>
        <dbReference type="ARBA" id="ARBA00004496"/>
    </source>
</evidence>
<comment type="caution">
    <text evidence="6">The sequence shown here is derived from an EMBL/GenBank/DDBJ whole genome shotgun (WGS) entry which is preliminary data.</text>
</comment>
<dbReference type="PANTHER" id="PTHR36438">
    <property type="entry name" value="IRON-SULFUR CLUSTER REPAIR PROTEIN YTFE"/>
    <property type="match status" value="1"/>
</dbReference>
<accession>A0A2K2F766</accession>
<sequence>MRGRNNASQKIGEIVSILPKASEIFKKYKIDFCCGGYRPLSEAILESSLSEVEILSQLNEAYEEAIKHNDQTDFRKMSSVELIDYIVNTHHSYLNINLPEISDLTATILRVHGANHNILFKVHKLFHSLKTELEQHLIKEEVVLFPLMKEYYAKPSEELYNQIISVMKETEDEHDGAGDILKELREITEDYKVPEDGCGTYHRTFDKLQELEADLFQHIHLENNILFKKQGTVLYK</sequence>
<evidence type="ECO:0000313" key="7">
    <source>
        <dbReference type="Proteomes" id="UP000236151"/>
    </source>
</evidence>
<dbReference type="AlphaFoldDB" id="A0A2K2F766"/>
<feature type="domain" description="Hemerythrin-like" evidence="5">
    <location>
        <begin position="85"/>
        <end position="228"/>
    </location>
</feature>
<dbReference type="OrthoDB" id="9797132at2"/>
<protein>
    <submittedName>
        <fullName evidence="6">Iron-sulfur cluster repair di-iron protein</fullName>
    </submittedName>
</protein>
<dbReference type="PANTHER" id="PTHR36438:SF1">
    <property type="entry name" value="IRON-SULFUR CLUSTER REPAIR PROTEIN YTFE"/>
    <property type="match status" value="1"/>
</dbReference>
<dbReference type="KEGG" id="cthd:CDO33_11480"/>
<keyword evidence="7" id="KW-1185">Reference proteome</keyword>
<dbReference type="Gene3D" id="1.20.120.520">
    <property type="entry name" value="nmb1532 protein domain like"/>
    <property type="match status" value="1"/>
</dbReference>
<organism evidence="6 7">
    <name type="scientific">Clostridium thermosuccinogenes</name>
    <dbReference type="NCBI Taxonomy" id="84032"/>
    <lineage>
        <taxon>Bacteria</taxon>
        <taxon>Bacillati</taxon>
        <taxon>Bacillota</taxon>
        <taxon>Clostridia</taxon>
        <taxon>Eubacteriales</taxon>
        <taxon>Clostridiaceae</taxon>
        <taxon>Clostridium</taxon>
    </lineage>
</organism>
<dbReference type="RefSeq" id="WP_103083230.1">
    <property type="nucleotide sequence ID" value="NZ_NIOJ01000098.1"/>
</dbReference>
<keyword evidence="4" id="KW-0408">Iron</keyword>
<gene>
    <name evidence="6" type="primary">ric</name>
    <name evidence="6" type="ORF">CDQ84_18640</name>
</gene>
<evidence type="ECO:0000256" key="2">
    <source>
        <dbReference type="ARBA" id="ARBA00022490"/>
    </source>
</evidence>
<dbReference type="InterPro" id="IPR019903">
    <property type="entry name" value="RIC_family"/>
</dbReference>
<comment type="subcellular location">
    <subcellularLocation>
        <location evidence="1">Cytoplasm</location>
    </subcellularLocation>
</comment>
<dbReference type="Proteomes" id="UP000236151">
    <property type="component" value="Unassembled WGS sequence"/>
</dbReference>